<keyword evidence="1" id="KW-0645">Protease</keyword>
<dbReference type="PANTHER" id="PTHR42648">
    <property type="entry name" value="TRANSPOSASE, PUTATIVE-RELATED"/>
    <property type="match status" value="1"/>
</dbReference>
<gene>
    <name evidence="6" type="ORF">Sradi_0133200</name>
</gene>
<sequence>MANQKRCDIQGLGDVCLTFSDGYKLTLRNVRYVPDLNHNLMSCAALEEEGLEGRWGKGIMKIMKGSLTVFKADKRRNLYVCTVDYDILTASVTDFDKTSLWHKRLGHISQKGLELLQKEGVLIDKIEKLKFCDECVMGKQHKVQFPASQNPNPVSSSCILDYVHADVWGPSKFLHMVKKLDACFISSGLPKSFWGEALVTAAYLINRSPSVPLNGKIPESVWTGHAVDISSLRVFGCSAFVHQSVDKLAPRSQKCVFIGYPDGIKGYRLWLRSQPGFKVLISKDVIFNENEMPCLDNSQDKNNDNLDITFNKVEDNQQGEENEEELGTEFPENTNSDGLNDYLLARDRNRRELRIPARYNDFHIALNIEPNEPSSVEEALKSENSKNWLSAMAEEMKSLKDNNTWVLVPKLNHVLLLIANGFLR</sequence>
<feature type="region of interest" description="Disordered" evidence="2">
    <location>
        <begin position="317"/>
        <end position="340"/>
    </location>
</feature>
<dbReference type="Pfam" id="PF25597">
    <property type="entry name" value="SH3_retrovirus"/>
    <property type="match status" value="1"/>
</dbReference>
<dbReference type="AlphaFoldDB" id="A0AAW2WKF3"/>
<evidence type="ECO:0000256" key="1">
    <source>
        <dbReference type="ARBA" id="ARBA00022670"/>
    </source>
</evidence>
<evidence type="ECO:0000256" key="2">
    <source>
        <dbReference type="SAM" id="MobiDB-lite"/>
    </source>
</evidence>
<reference evidence="6" key="1">
    <citation type="submission" date="2020-06" db="EMBL/GenBank/DDBJ databases">
        <authorList>
            <person name="Li T."/>
            <person name="Hu X."/>
            <person name="Zhang T."/>
            <person name="Song X."/>
            <person name="Zhang H."/>
            <person name="Dai N."/>
            <person name="Sheng W."/>
            <person name="Hou X."/>
            <person name="Wei L."/>
        </authorList>
    </citation>
    <scope>NUCLEOTIDE SEQUENCE</scope>
    <source>
        <strain evidence="6">G02</strain>
        <tissue evidence="6">Leaf</tissue>
    </source>
</reference>
<accession>A0AAW2WKF3</accession>
<keyword evidence="1" id="KW-0378">Hydrolase</keyword>
<dbReference type="PANTHER" id="PTHR42648:SF28">
    <property type="entry name" value="TRANSPOSON-ENCODED PROTEIN WITH RIBONUCLEASE H-LIKE AND RETROVIRUS ZINC FINGER-LIKE DOMAINS"/>
    <property type="match status" value="1"/>
</dbReference>
<evidence type="ECO:0000259" key="4">
    <source>
        <dbReference type="Pfam" id="PF22936"/>
    </source>
</evidence>
<feature type="domain" description="Retroviral polymerase SH3-like" evidence="5">
    <location>
        <begin position="237"/>
        <end position="293"/>
    </location>
</feature>
<dbReference type="InterPro" id="IPR057670">
    <property type="entry name" value="SH3_retrovirus"/>
</dbReference>
<protein>
    <submittedName>
        <fullName evidence="6">Retrovirus-related Pol polyprotein from transposon TNT 1-94</fullName>
    </submittedName>
</protein>
<dbReference type="GO" id="GO:0008233">
    <property type="term" value="F:peptidase activity"/>
    <property type="evidence" value="ECO:0007669"/>
    <property type="project" value="UniProtKB-KW"/>
</dbReference>
<feature type="domain" description="GAG-pre-integrase" evidence="3">
    <location>
        <begin position="89"/>
        <end position="140"/>
    </location>
</feature>
<dbReference type="GO" id="GO:0006508">
    <property type="term" value="P:proteolysis"/>
    <property type="evidence" value="ECO:0007669"/>
    <property type="project" value="UniProtKB-KW"/>
</dbReference>
<feature type="compositionally biased region" description="Acidic residues" evidence="2">
    <location>
        <begin position="317"/>
        <end position="327"/>
    </location>
</feature>
<dbReference type="Pfam" id="PF22936">
    <property type="entry name" value="Pol_BBD"/>
    <property type="match status" value="1"/>
</dbReference>
<evidence type="ECO:0000313" key="6">
    <source>
        <dbReference type="EMBL" id="KAL0441943.1"/>
    </source>
</evidence>
<name>A0AAW2WKF3_SESRA</name>
<organism evidence="6">
    <name type="scientific">Sesamum radiatum</name>
    <name type="common">Black benniseed</name>
    <dbReference type="NCBI Taxonomy" id="300843"/>
    <lineage>
        <taxon>Eukaryota</taxon>
        <taxon>Viridiplantae</taxon>
        <taxon>Streptophyta</taxon>
        <taxon>Embryophyta</taxon>
        <taxon>Tracheophyta</taxon>
        <taxon>Spermatophyta</taxon>
        <taxon>Magnoliopsida</taxon>
        <taxon>eudicotyledons</taxon>
        <taxon>Gunneridae</taxon>
        <taxon>Pentapetalae</taxon>
        <taxon>asterids</taxon>
        <taxon>lamiids</taxon>
        <taxon>Lamiales</taxon>
        <taxon>Pedaliaceae</taxon>
        <taxon>Sesamum</taxon>
    </lineage>
</organism>
<dbReference type="EMBL" id="JACGWJ010000001">
    <property type="protein sequence ID" value="KAL0441943.1"/>
    <property type="molecule type" value="Genomic_DNA"/>
</dbReference>
<evidence type="ECO:0000259" key="3">
    <source>
        <dbReference type="Pfam" id="PF13976"/>
    </source>
</evidence>
<dbReference type="InterPro" id="IPR039537">
    <property type="entry name" value="Retrotran_Ty1/copia-like"/>
</dbReference>
<dbReference type="InterPro" id="IPR054722">
    <property type="entry name" value="PolX-like_BBD"/>
</dbReference>
<evidence type="ECO:0000259" key="5">
    <source>
        <dbReference type="Pfam" id="PF25597"/>
    </source>
</evidence>
<feature type="domain" description="Retrovirus-related Pol polyprotein from transposon TNT 1-94-like beta-barrel" evidence="4">
    <location>
        <begin position="1"/>
        <end position="50"/>
    </location>
</feature>
<proteinExistence type="predicted"/>
<dbReference type="Pfam" id="PF13976">
    <property type="entry name" value="gag_pre-integrs"/>
    <property type="match status" value="1"/>
</dbReference>
<reference evidence="6" key="2">
    <citation type="journal article" date="2024" name="Plant">
        <title>Genomic evolution and insights into agronomic trait innovations of Sesamum species.</title>
        <authorList>
            <person name="Miao H."/>
            <person name="Wang L."/>
            <person name="Qu L."/>
            <person name="Liu H."/>
            <person name="Sun Y."/>
            <person name="Le M."/>
            <person name="Wang Q."/>
            <person name="Wei S."/>
            <person name="Zheng Y."/>
            <person name="Lin W."/>
            <person name="Duan Y."/>
            <person name="Cao H."/>
            <person name="Xiong S."/>
            <person name="Wang X."/>
            <person name="Wei L."/>
            <person name="Li C."/>
            <person name="Ma Q."/>
            <person name="Ju M."/>
            <person name="Zhao R."/>
            <person name="Li G."/>
            <person name="Mu C."/>
            <person name="Tian Q."/>
            <person name="Mei H."/>
            <person name="Zhang T."/>
            <person name="Gao T."/>
            <person name="Zhang H."/>
        </authorList>
    </citation>
    <scope>NUCLEOTIDE SEQUENCE</scope>
    <source>
        <strain evidence="6">G02</strain>
    </source>
</reference>
<dbReference type="InterPro" id="IPR025724">
    <property type="entry name" value="GAG-pre-integrase_dom"/>
</dbReference>
<comment type="caution">
    <text evidence="6">The sequence shown here is derived from an EMBL/GenBank/DDBJ whole genome shotgun (WGS) entry which is preliminary data.</text>
</comment>